<comment type="caution">
    <text evidence="1">The sequence shown here is derived from an EMBL/GenBank/DDBJ whole genome shotgun (WGS) entry which is preliminary data.</text>
</comment>
<reference evidence="1" key="1">
    <citation type="submission" date="2018-08" db="EMBL/GenBank/DDBJ databases">
        <authorList>
            <person name="Ashton P.M."/>
            <person name="Dallman T."/>
            <person name="Nair S."/>
            <person name="De Pinna E."/>
            <person name="Peters T."/>
            <person name="Grant K."/>
        </authorList>
    </citation>
    <scope>NUCLEOTIDE SEQUENCE [LARGE SCALE GENOMIC DNA]</scope>
    <source>
        <strain evidence="1">29290</strain>
    </source>
</reference>
<name>A0A6C8YX80_SALTM</name>
<protein>
    <recommendedName>
        <fullName evidence="2">Lipoprotein</fullName>
    </recommendedName>
</protein>
<gene>
    <name evidence="1" type="ORF">AU613_27335</name>
</gene>
<accession>A0A6C8YX80</accession>
<proteinExistence type="predicted"/>
<dbReference type="EMBL" id="RSUA01000245">
    <property type="protein sequence ID" value="MIT52514.1"/>
    <property type="molecule type" value="Genomic_DNA"/>
</dbReference>
<dbReference type="AlphaFoldDB" id="A0A6C8YX80"/>
<dbReference type="Proteomes" id="UP000885258">
    <property type="component" value="Unassembled WGS sequence"/>
</dbReference>
<dbReference type="PROSITE" id="PS51257">
    <property type="entry name" value="PROKAR_LIPOPROTEIN"/>
    <property type="match status" value="1"/>
</dbReference>
<sequence length="86" mass="9746">MKTFFRIVVFLPIFALVGCASKVEKEFMQGCNYATGGMGEDVCKCVYDKIEDDYGEKVLEKMGETGYVPNDFNDKLFKYAAQCDKN</sequence>
<evidence type="ECO:0008006" key="2">
    <source>
        <dbReference type="Google" id="ProtNLM"/>
    </source>
</evidence>
<evidence type="ECO:0000313" key="1">
    <source>
        <dbReference type="EMBL" id="MIT52514.1"/>
    </source>
</evidence>
<organism evidence="1">
    <name type="scientific">Salmonella typhimurium</name>
    <dbReference type="NCBI Taxonomy" id="90371"/>
    <lineage>
        <taxon>Bacteria</taxon>
        <taxon>Pseudomonadati</taxon>
        <taxon>Pseudomonadota</taxon>
        <taxon>Gammaproteobacteria</taxon>
        <taxon>Enterobacterales</taxon>
        <taxon>Enterobacteriaceae</taxon>
        <taxon>Salmonella</taxon>
    </lineage>
</organism>